<sequence>MKITVNSEPMEVSGTVADLLEARTGDRRPSGIAVAVHEEIVPRDDWVRWPLQDGDVVEIVTAVQGG</sequence>
<dbReference type="Proteomes" id="UP000320209">
    <property type="component" value="Unassembled WGS sequence"/>
</dbReference>
<dbReference type="RefSeq" id="WP_141781657.1">
    <property type="nucleotide sequence ID" value="NZ_VFOV01000001.1"/>
</dbReference>
<proteinExistence type="predicted"/>
<dbReference type="Pfam" id="PF02597">
    <property type="entry name" value="ThiS"/>
    <property type="match status" value="1"/>
</dbReference>
<accession>A0A543AB97</accession>
<dbReference type="InterPro" id="IPR012675">
    <property type="entry name" value="Beta-grasp_dom_sf"/>
</dbReference>
<evidence type="ECO:0000313" key="2">
    <source>
        <dbReference type="Proteomes" id="UP000320209"/>
    </source>
</evidence>
<dbReference type="InterPro" id="IPR003749">
    <property type="entry name" value="ThiS/MoaD-like"/>
</dbReference>
<dbReference type="Gene3D" id="3.10.20.30">
    <property type="match status" value="1"/>
</dbReference>
<comment type="caution">
    <text evidence="1">The sequence shown here is derived from an EMBL/GenBank/DDBJ whole genome shotgun (WGS) entry which is preliminary data.</text>
</comment>
<dbReference type="InterPro" id="IPR010035">
    <property type="entry name" value="Thi_S"/>
</dbReference>
<dbReference type="PANTHER" id="PTHR34472">
    <property type="entry name" value="SULFUR CARRIER PROTEIN THIS"/>
    <property type="match status" value="1"/>
</dbReference>
<organism evidence="1 2">
    <name type="scientific">Nocardioides albertanoniae</name>
    <dbReference type="NCBI Taxonomy" id="1175486"/>
    <lineage>
        <taxon>Bacteria</taxon>
        <taxon>Bacillati</taxon>
        <taxon>Actinomycetota</taxon>
        <taxon>Actinomycetes</taxon>
        <taxon>Propionibacteriales</taxon>
        <taxon>Nocardioidaceae</taxon>
        <taxon>Nocardioides</taxon>
    </lineage>
</organism>
<name>A0A543AB97_9ACTN</name>
<dbReference type="NCBIfam" id="TIGR01683">
    <property type="entry name" value="thiS"/>
    <property type="match status" value="1"/>
</dbReference>
<protein>
    <submittedName>
        <fullName evidence="1">Sulfur carrier protein ThiS</fullName>
    </submittedName>
</protein>
<dbReference type="EMBL" id="VFOV01000001">
    <property type="protein sequence ID" value="TQL69829.1"/>
    <property type="molecule type" value="Genomic_DNA"/>
</dbReference>
<dbReference type="SUPFAM" id="SSF54285">
    <property type="entry name" value="MoaD/ThiS"/>
    <property type="match status" value="1"/>
</dbReference>
<dbReference type="PANTHER" id="PTHR34472:SF1">
    <property type="entry name" value="SULFUR CARRIER PROTEIN THIS"/>
    <property type="match status" value="1"/>
</dbReference>
<gene>
    <name evidence="1" type="ORF">FB381_3746</name>
</gene>
<dbReference type="OrthoDB" id="163636at2"/>
<reference evidence="1 2" key="1">
    <citation type="submission" date="2019-06" db="EMBL/GenBank/DDBJ databases">
        <title>Sequencing the genomes of 1000 actinobacteria strains.</title>
        <authorList>
            <person name="Klenk H.-P."/>
        </authorList>
    </citation>
    <scope>NUCLEOTIDE SEQUENCE [LARGE SCALE GENOMIC DNA]</scope>
    <source>
        <strain evidence="1 2">DSM 25218</strain>
    </source>
</reference>
<dbReference type="InterPro" id="IPR016155">
    <property type="entry name" value="Mopterin_synth/thiamin_S_b"/>
</dbReference>
<evidence type="ECO:0000313" key="1">
    <source>
        <dbReference type="EMBL" id="TQL69829.1"/>
    </source>
</evidence>
<dbReference type="AlphaFoldDB" id="A0A543AB97"/>
<dbReference type="CDD" id="cd00565">
    <property type="entry name" value="Ubl_ThiS"/>
    <property type="match status" value="1"/>
</dbReference>
<keyword evidence="2" id="KW-1185">Reference proteome</keyword>